<evidence type="ECO:0000259" key="2">
    <source>
        <dbReference type="PROSITE" id="PS50076"/>
    </source>
</evidence>
<dbReference type="KEGG" id="epa:114576722"/>
<dbReference type="SMART" id="SM00271">
    <property type="entry name" value="DnaJ"/>
    <property type="match status" value="1"/>
</dbReference>
<dbReference type="InterPro" id="IPR052423">
    <property type="entry name" value="EMIR"/>
</dbReference>
<dbReference type="PANTHER" id="PTHR44094:SF8">
    <property type="entry name" value="DNAJ HEAT SHOCK N-TERMINAL DOMAIN-CONTAINING PROTEIN-RELATED"/>
    <property type="match status" value="1"/>
</dbReference>
<feature type="region of interest" description="Disordered" evidence="1">
    <location>
        <begin position="112"/>
        <end position="136"/>
    </location>
</feature>
<dbReference type="AlphaFoldDB" id="A0A913YZY9"/>
<name>A0A913YZY9_EXADI</name>
<dbReference type="OrthoDB" id="552049at2759"/>
<dbReference type="Gene3D" id="1.10.287.110">
    <property type="entry name" value="DnaJ domain"/>
    <property type="match status" value="1"/>
</dbReference>
<feature type="domain" description="J" evidence="2">
    <location>
        <begin position="7"/>
        <end position="72"/>
    </location>
</feature>
<dbReference type="InterPro" id="IPR001623">
    <property type="entry name" value="DnaJ_domain"/>
</dbReference>
<dbReference type="SUPFAM" id="SSF46565">
    <property type="entry name" value="Chaperone J-domain"/>
    <property type="match status" value="1"/>
</dbReference>
<dbReference type="PROSITE" id="PS50076">
    <property type="entry name" value="DNAJ_2"/>
    <property type="match status" value="1"/>
</dbReference>
<dbReference type="Pfam" id="PF00226">
    <property type="entry name" value="DnaJ"/>
    <property type="match status" value="1"/>
</dbReference>
<dbReference type="PRINTS" id="PR00625">
    <property type="entry name" value="JDOMAIN"/>
</dbReference>
<sequence length="136" mass="16193">MNKTLKECYEVLGVGLEATSEEIKRAYKNQALACHPDKNRDDPDAVQKFQELGYAYKKITSDDKDEEEDDWEDMFSDFDYWLEFFIYCMYEEGLMFDDIGCQHCCNCAHCDSDDDDKTQTEKKRRKLHKRRGIYVH</sequence>
<evidence type="ECO:0000313" key="4">
    <source>
        <dbReference type="Proteomes" id="UP000887567"/>
    </source>
</evidence>
<evidence type="ECO:0000256" key="1">
    <source>
        <dbReference type="SAM" id="MobiDB-lite"/>
    </source>
</evidence>
<dbReference type="InterPro" id="IPR036869">
    <property type="entry name" value="J_dom_sf"/>
</dbReference>
<reference evidence="3" key="1">
    <citation type="submission" date="2022-11" db="UniProtKB">
        <authorList>
            <consortium name="EnsemblMetazoa"/>
        </authorList>
    </citation>
    <scope>IDENTIFICATION</scope>
</reference>
<dbReference type="Proteomes" id="UP000887567">
    <property type="component" value="Unplaced"/>
</dbReference>
<protein>
    <recommendedName>
        <fullName evidence="2">J domain-containing protein</fullName>
    </recommendedName>
</protein>
<evidence type="ECO:0000313" key="3">
    <source>
        <dbReference type="EnsemblMetazoa" id="XP_028519681.1"/>
    </source>
</evidence>
<organism evidence="3 4">
    <name type="scientific">Exaiptasia diaphana</name>
    <name type="common">Tropical sea anemone</name>
    <name type="synonym">Aiptasia pulchella</name>
    <dbReference type="NCBI Taxonomy" id="2652724"/>
    <lineage>
        <taxon>Eukaryota</taxon>
        <taxon>Metazoa</taxon>
        <taxon>Cnidaria</taxon>
        <taxon>Anthozoa</taxon>
        <taxon>Hexacorallia</taxon>
        <taxon>Actiniaria</taxon>
        <taxon>Aiptasiidae</taxon>
        <taxon>Exaiptasia</taxon>
    </lineage>
</organism>
<dbReference type="EnsemblMetazoa" id="XM_028663880.1">
    <property type="protein sequence ID" value="XP_028519681.1"/>
    <property type="gene ID" value="LOC114576722"/>
</dbReference>
<proteinExistence type="predicted"/>
<dbReference type="RefSeq" id="XP_028519681.1">
    <property type="nucleotide sequence ID" value="XM_028663880.1"/>
</dbReference>
<keyword evidence="4" id="KW-1185">Reference proteome</keyword>
<feature type="compositionally biased region" description="Basic residues" evidence="1">
    <location>
        <begin position="122"/>
        <end position="136"/>
    </location>
</feature>
<accession>A0A913YZY9</accession>
<dbReference type="PANTHER" id="PTHR44094">
    <property type="entry name" value="DNAJ HEAT SHOCK N-TERMINAL DOMAIN-CONTAINING PROTEIN"/>
    <property type="match status" value="1"/>
</dbReference>
<dbReference type="GeneID" id="114576722"/>
<dbReference type="CDD" id="cd06257">
    <property type="entry name" value="DnaJ"/>
    <property type="match status" value="1"/>
</dbReference>